<evidence type="ECO:0000313" key="1">
    <source>
        <dbReference type="EMBL" id="VAW66107.1"/>
    </source>
</evidence>
<reference evidence="1" key="1">
    <citation type="submission" date="2018-06" db="EMBL/GenBank/DDBJ databases">
        <authorList>
            <person name="Zhirakovskaya E."/>
        </authorList>
    </citation>
    <scope>NUCLEOTIDE SEQUENCE</scope>
</reference>
<accession>A0A3B0XS64</accession>
<dbReference type="AlphaFoldDB" id="A0A3B0XS64"/>
<organism evidence="1">
    <name type="scientific">hydrothermal vent metagenome</name>
    <dbReference type="NCBI Taxonomy" id="652676"/>
    <lineage>
        <taxon>unclassified sequences</taxon>
        <taxon>metagenomes</taxon>
        <taxon>ecological metagenomes</taxon>
    </lineage>
</organism>
<gene>
    <name evidence="1" type="ORF">MNBD_GAMMA08-2376</name>
</gene>
<name>A0A3B0XS64_9ZZZZ</name>
<protein>
    <submittedName>
        <fullName evidence="1">Uncharacterized protein</fullName>
    </submittedName>
</protein>
<dbReference type="EMBL" id="UOFH01000336">
    <property type="protein sequence ID" value="VAW66107.1"/>
    <property type="molecule type" value="Genomic_DNA"/>
</dbReference>
<proteinExistence type="predicted"/>
<sequence length="115" mass="13152">MTLKKRFLEAVSSGELGEVDDFGVVVSLKQFKSFFFDVKSDYINSFLPAAVIETGQYSTTHTKYLFRIRKGMYRVHPDVLDEYNESSYVDDLLDADHGNNKVEESILMYQNCSAS</sequence>